<dbReference type="EMBL" id="BMAT01009686">
    <property type="protein sequence ID" value="GFS11819.1"/>
    <property type="molecule type" value="Genomic_DNA"/>
</dbReference>
<feature type="transmembrane region" description="Helical" evidence="5">
    <location>
        <begin position="293"/>
        <end position="314"/>
    </location>
</feature>
<evidence type="ECO:0000313" key="7">
    <source>
        <dbReference type="EMBL" id="GFS11819.1"/>
    </source>
</evidence>
<feature type="transmembrane region" description="Helical" evidence="5">
    <location>
        <begin position="249"/>
        <end position="273"/>
    </location>
</feature>
<dbReference type="GO" id="GO:0005524">
    <property type="term" value="F:ATP binding"/>
    <property type="evidence" value="ECO:0007669"/>
    <property type="project" value="UniProtKB-KW"/>
</dbReference>
<dbReference type="InterPro" id="IPR013525">
    <property type="entry name" value="ABC2_TM"/>
</dbReference>
<organism evidence="7 8">
    <name type="scientific">Elysia marginata</name>
    <dbReference type="NCBI Taxonomy" id="1093978"/>
    <lineage>
        <taxon>Eukaryota</taxon>
        <taxon>Metazoa</taxon>
        <taxon>Spiralia</taxon>
        <taxon>Lophotrochozoa</taxon>
        <taxon>Mollusca</taxon>
        <taxon>Gastropoda</taxon>
        <taxon>Heterobranchia</taxon>
        <taxon>Euthyneura</taxon>
        <taxon>Panpulmonata</taxon>
        <taxon>Sacoglossa</taxon>
        <taxon>Placobranchoidea</taxon>
        <taxon>Plakobranchidae</taxon>
        <taxon>Elysia</taxon>
    </lineage>
</organism>
<reference evidence="7 8" key="1">
    <citation type="journal article" date="2021" name="Elife">
        <title>Chloroplast acquisition without the gene transfer in kleptoplastic sea slugs, Plakobranchus ocellatus.</title>
        <authorList>
            <person name="Maeda T."/>
            <person name="Takahashi S."/>
            <person name="Yoshida T."/>
            <person name="Shimamura S."/>
            <person name="Takaki Y."/>
            <person name="Nagai Y."/>
            <person name="Toyoda A."/>
            <person name="Suzuki Y."/>
            <person name="Arimoto A."/>
            <person name="Ishii H."/>
            <person name="Satoh N."/>
            <person name="Nishiyama T."/>
            <person name="Hasebe M."/>
            <person name="Maruyama T."/>
            <person name="Minagawa J."/>
            <person name="Obokata J."/>
            <person name="Shigenobu S."/>
        </authorList>
    </citation>
    <scope>NUCLEOTIDE SEQUENCE [LARGE SCALE GENOMIC DNA]</scope>
</reference>
<feature type="transmembrane region" description="Helical" evidence="5">
    <location>
        <begin position="148"/>
        <end position="171"/>
    </location>
</feature>
<protein>
    <submittedName>
        <fullName evidence="7">ATP-binding cassette sub-family A member 3</fullName>
    </submittedName>
</protein>
<evidence type="ECO:0000256" key="2">
    <source>
        <dbReference type="ARBA" id="ARBA00022692"/>
    </source>
</evidence>
<evidence type="ECO:0000256" key="4">
    <source>
        <dbReference type="ARBA" id="ARBA00023136"/>
    </source>
</evidence>
<comment type="caution">
    <text evidence="7">The sequence shown here is derived from an EMBL/GenBank/DDBJ whole genome shotgun (WGS) entry which is preliminary data.</text>
</comment>
<dbReference type="PANTHER" id="PTHR19229:SF250">
    <property type="entry name" value="ABC TRANSPORTER DOMAIN-CONTAINING PROTEIN-RELATED"/>
    <property type="match status" value="1"/>
</dbReference>
<comment type="subcellular location">
    <subcellularLocation>
        <location evidence="1">Membrane</location>
        <topology evidence="1">Multi-pass membrane protein</topology>
    </subcellularLocation>
</comment>
<keyword evidence="4 5" id="KW-0472">Membrane</keyword>
<proteinExistence type="predicted"/>
<keyword evidence="8" id="KW-1185">Reference proteome</keyword>
<keyword evidence="2 5" id="KW-0812">Transmembrane</keyword>
<feature type="domain" description="ABC-2 type transporter transmembrane" evidence="6">
    <location>
        <begin position="54"/>
        <end position="251"/>
    </location>
</feature>
<dbReference type="Proteomes" id="UP000762676">
    <property type="component" value="Unassembled WGS sequence"/>
</dbReference>
<dbReference type="AlphaFoldDB" id="A0AAV4IMN7"/>
<feature type="transmembrane region" description="Helical" evidence="5">
    <location>
        <begin position="208"/>
        <end position="228"/>
    </location>
</feature>
<dbReference type="PANTHER" id="PTHR19229">
    <property type="entry name" value="ATP-BINDING CASSETTE TRANSPORTER SUBFAMILY A ABCA"/>
    <property type="match status" value="1"/>
</dbReference>
<feature type="transmembrane region" description="Helical" evidence="5">
    <location>
        <begin position="178"/>
        <end position="196"/>
    </location>
</feature>
<accession>A0AAV4IMN7</accession>
<evidence type="ECO:0000256" key="3">
    <source>
        <dbReference type="ARBA" id="ARBA00022989"/>
    </source>
</evidence>
<dbReference type="InterPro" id="IPR026082">
    <property type="entry name" value="ABCA"/>
</dbReference>
<evidence type="ECO:0000259" key="6">
    <source>
        <dbReference type="Pfam" id="PF12698"/>
    </source>
</evidence>
<keyword evidence="3 5" id="KW-1133">Transmembrane helix</keyword>
<evidence type="ECO:0000313" key="8">
    <source>
        <dbReference type="Proteomes" id="UP000762676"/>
    </source>
</evidence>
<keyword evidence="7" id="KW-0547">Nucleotide-binding</keyword>
<gene>
    <name evidence="7" type="ORF">ElyMa_004843900</name>
</gene>
<dbReference type="GO" id="GO:0140359">
    <property type="term" value="F:ABC-type transporter activity"/>
    <property type="evidence" value="ECO:0007669"/>
    <property type="project" value="InterPro"/>
</dbReference>
<sequence>MIYQPDYRGSGFLSLQVLFGEALAKYWLQKDGGNPDRVWFGAYIQRMPYPPYYFDPMVSVIQAVFPIFLMLSFLLTVIINTKNLVYEKERKLKESMKLMGLRSSALWVSWFVTFSIYLVPALAIYALLFGLNISSDTGPVLANTDATLFFVFLLCYGFALLTFCFMVSTFVQKANLGAALAGILFFVFYVAWSYVSPKYQTMAKTSKLAFGLLFNCAMAMGAHVIGIYEGTGEGAKWNNFHKPGVVDDNLSLLECMLLLLFDSLIHCIIAWYLDNVRPGEFGVPKPFYFPFTPQKIAFVLDLHLNFMILAASILRVGSGEVTEHGSLNSRPA</sequence>
<feature type="transmembrane region" description="Helical" evidence="5">
    <location>
        <begin position="60"/>
        <end position="85"/>
    </location>
</feature>
<dbReference type="Pfam" id="PF12698">
    <property type="entry name" value="ABC2_membrane_3"/>
    <property type="match status" value="1"/>
</dbReference>
<feature type="transmembrane region" description="Helical" evidence="5">
    <location>
        <begin position="106"/>
        <end position="128"/>
    </location>
</feature>
<name>A0AAV4IMN7_9GAST</name>
<dbReference type="GO" id="GO:0016020">
    <property type="term" value="C:membrane"/>
    <property type="evidence" value="ECO:0007669"/>
    <property type="project" value="UniProtKB-SubCell"/>
</dbReference>
<dbReference type="GO" id="GO:0005319">
    <property type="term" value="F:lipid transporter activity"/>
    <property type="evidence" value="ECO:0007669"/>
    <property type="project" value="TreeGrafter"/>
</dbReference>
<evidence type="ECO:0000256" key="1">
    <source>
        <dbReference type="ARBA" id="ARBA00004141"/>
    </source>
</evidence>
<evidence type="ECO:0000256" key="5">
    <source>
        <dbReference type="SAM" id="Phobius"/>
    </source>
</evidence>
<keyword evidence="7" id="KW-0067">ATP-binding</keyword>